<evidence type="ECO:0000259" key="2">
    <source>
        <dbReference type="Pfam" id="PF07364"/>
    </source>
</evidence>
<dbReference type="eggNOG" id="COG5476">
    <property type="taxonomic scope" value="Bacteria"/>
</dbReference>
<name>K0V0W5_MYCVA</name>
<accession>K0V0W5</accession>
<feature type="domain" description="Microcystin LR degradation protein MlrC N-terminal" evidence="2">
    <location>
        <begin position="2"/>
        <end position="292"/>
    </location>
</feature>
<proteinExistence type="predicted"/>
<evidence type="ECO:0000313" key="3">
    <source>
        <dbReference type="EMBL" id="EJZ08523.1"/>
    </source>
</evidence>
<dbReference type="HOGENOM" id="CLU_028172_1_0_11"/>
<evidence type="ECO:0008006" key="5">
    <source>
        <dbReference type="Google" id="ProtNLM"/>
    </source>
</evidence>
<evidence type="ECO:0000259" key="1">
    <source>
        <dbReference type="Pfam" id="PF07171"/>
    </source>
</evidence>
<dbReference type="InterPro" id="IPR010799">
    <property type="entry name" value="MlrC_C"/>
</dbReference>
<dbReference type="Proteomes" id="UP000006072">
    <property type="component" value="Unassembled WGS sequence"/>
</dbReference>
<evidence type="ECO:0000313" key="4">
    <source>
        <dbReference type="Proteomes" id="UP000006072"/>
    </source>
</evidence>
<feature type="domain" description="Microcystin LR degradation protein MlrC C-terminal" evidence="1">
    <location>
        <begin position="303"/>
        <end position="479"/>
    </location>
</feature>
<gene>
    <name evidence="3" type="ORF">MVAC_15448</name>
</gene>
<comment type="caution">
    <text evidence="3">The sequence shown here is derived from an EMBL/GenBank/DDBJ whole genome shotgun (WGS) entry which is preliminary data.</text>
</comment>
<sequence>MRVLLTEFRQESNSFSPVTSDLDFWRANGWTLTAAELPAKHAGGHTALGGMMAVLEQSAGPDLEMVFGPGFYAQSGGPVTPEVVEEYLTQLDSAFDAAGSLDAVLISFHGALQSTVSDDVESDVLRRVRERVGPSCLIGVSTDLHAFVTQDLIEQVDVLCGYQTYPHVDLVETGARAASLLLDLHNGAPLYGGYAAIPMMVPAAAYTTGVGPFGDLVSHAHSLVADGTLEDFSVYQIQPWLDVERPSSAVVVYSKSQEHAEEAAAELATRLYAMRRDLKADLHSIEEIAARAAAPESSKPVILVDSADSSNAGAPGDSAAVLGVLNSSFPGLRAATIIADPAAVEAAFAAGVGATQTFTLGGTVDPRAVPVTVEGRVRSLHDGGFDVEGQGSAGRHIELGRTAVLRVGEVDVLVCHTISGNGDPQLYRAFGIDQKMYDLVVVKANTSFRAGYEPFAGEIYLADTPGAAASDIQTLPFKKSHLHAFPWVDRAEFTPEVLVRRLGG</sequence>
<reference evidence="3 4" key="1">
    <citation type="journal article" date="2012" name="J. Bacteriol.">
        <title>Complete Genome Sequence of Mycobacterium vaccae Type Strain ATCC 25954.</title>
        <authorList>
            <person name="Ho Y.S."/>
            <person name="Adroub S.A."/>
            <person name="Abadi M."/>
            <person name="Al Alwan B."/>
            <person name="Alkhateeb R."/>
            <person name="Gao G."/>
            <person name="Ragab A."/>
            <person name="Ali S."/>
            <person name="van Soolingen D."/>
            <person name="Bitter W."/>
            <person name="Pain A."/>
            <person name="Abdallah A.M."/>
        </authorList>
    </citation>
    <scope>NUCLEOTIDE SEQUENCE [LARGE SCALE GENOMIC DNA]</scope>
    <source>
        <strain evidence="3 4">ATCC 25954</strain>
    </source>
</reference>
<dbReference type="AlphaFoldDB" id="K0V0W5"/>
<dbReference type="PATRIC" id="fig|1194972.3.peg.3085"/>
<keyword evidence="4" id="KW-1185">Reference proteome</keyword>
<dbReference type="RefSeq" id="WP_003931615.1">
    <property type="nucleotide sequence ID" value="NZ_JH814693.1"/>
</dbReference>
<protein>
    <recommendedName>
        <fullName evidence="5">Microcystin LR degradation protein MlrC-like protein</fullName>
    </recommendedName>
</protein>
<dbReference type="EMBL" id="ALQA01000031">
    <property type="protein sequence ID" value="EJZ08523.1"/>
    <property type="molecule type" value="Genomic_DNA"/>
</dbReference>
<organism evidence="3 4">
    <name type="scientific">Mycolicibacterium vaccae ATCC 25954</name>
    <dbReference type="NCBI Taxonomy" id="1194972"/>
    <lineage>
        <taxon>Bacteria</taxon>
        <taxon>Bacillati</taxon>
        <taxon>Actinomycetota</taxon>
        <taxon>Actinomycetes</taxon>
        <taxon>Mycobacteriales</taxon>
        <taxon>Mycobacteriaceae</taxon>
        <taxon>Mycolicibacterium</taxon>
    </lineage>
</organism>
<dbReference type="InterPro" id="IPR015995">
    <property type="entry name" value="MlrC_N"/>
</dbReference>
<dbReference type="Pfam" id="PF07171">
    <property type="entry name" value="MlrC_C"/>
    <property type="match status" value="1"/>
</dbReference>
<dbReference type="Pfam" id="PF07364">
    <property type="entry name" value="DUF1485"/>
    <property type="match status" value="1"/>
</dbReference>